<proteinExistence type="predicted"/>
<sequence>MEKTRLINIPTIFVAGITVKVEYSKVNFSGYIQPISAEHCAKCGGREKPKGRLDMTKLPVMVKRLKSGEQAITSIPPEENKLLRRLTTGDNDGLMTPKDEGRKLSTEQKALIRQSISSGAEWSAHWAYRPLNKTGPAEKDAQWIRNATDQFVLDKLNRLGS</sequence>
<feature type="domain" description="Cytochrome C Planctomycete-type" evidence="1">
    <location>
        <begin position="40"/>
        <end position="99"/>
    </location>
</feature>
<protein>
    <recommendedName>
        <fullName evidence="1">Cytochrome C Planctomycete-type domain-containing protein</fullName>
    </recommendedName>
</protein>
<accession>E7C243</accession>
<name>E7C243_9BACT</name>
<dbReference type="EMBL" id="GU567957">
    <property type="protein sequence ID" value="ADI21517.1"/>
    <property type="molecule type" value="Genomic_DNA"/>
</dbReference>
<dbReference type="InterPro" id="IPR011429">
    <property type="entry name" value="Cyt_c_Planctomycete-type"/>
</dbReference>
<dbReference type="PANTHER" id="PTHR35889:SF3">
    <property type="entry name" value="F-BOX DOMAIN-CONTAINING PROTEIN"/>
    <property type="match status" value="1"/>
</dbReference>
<dbReference type="Pfam" id="PF07635">
    <property type="entry name" value="PSCyt1"/>
    <property type="match status" value="1"/>
</dbReference>
<reference evidence="2" key="1">
    <citation type="submission" date="2010-01" db="EMBL/GenBank/DDBJ databases">
        <title>Genome fragments of uncultured bacteria from the North Pacific subtropical Gyre.</title>
        <authorList>
            <person name="Pham V.D."/>
            <person name="Delong E.F."/>
        </authorList>
    </citation>
    <scope>NUCLEOTIDE SEQUENCE</scope>
</reference>
<evidence type="ECO:0000313" key="2">
    <source>
        <dbReference type="EMBL" id="ADI21517.1"/>
    </source>
</evidence>
<dbReference type="AlphaFoldDB" id="E7C243"/>
<organism evidence="2">
    <name type="scientific">uncultured verrucomicrobium HF0070_15G23</name>
    <dbReference type="NCBI Taxonomy" id="723594"/>
    <lineage>
        <taxon>Bacteria</taxon>
        <taxon>Pseudomonadati</taxon>
        <taxon>Verrucomicrobiota</taxon>
        <taxon>environmental samples</taxon>
    </lineage>
</organism>
<dbReference type="PANTHER" id="PTHR35889">
    <property type="entry name" value="CYCLOINULO-OLIGOSACCHARIDE FRUCTANOTRANSFERASE-RELATED"/>
    <property type="match status" value="1"/>
</dbReference>
<evidence type="ECO:0000259" key="1">
    <source>
        <dbReference type="Pfam" id="PF07635"/>
    </source>
</evidence>